<reference evidence="7" key="1">
    <citation type="journal article" date="2006" name="PLoS Pathog.">
        <title>New perspectives on host-parasite interplay by comparative transcriptomic and proteomic analyses of Schistosoma japonicum.</title>
        <authorList>
            <person name="Liu F."/>
            <person name="Lu J."/>
            <person name="Hu W."/>
            <person name="Wang S.Y."/>
            <person name="Cui S.J."/>
            <person name="Chi M."/>
            <person name="Yan Q."/>
            <person name="Wang X.R."/>
            <person name="Song H.D."/>
            <person name="Xu X.N."/>
            <person name="Wang J.J."/>
            <person name="Zhang X.L."/>
            <person name="Zhang X."/>
            <person name="Wang Z.Q."/>
            <person name="Xue C.L."/>
            <person name="Brindley P.J."/>
            <person name="McManus D.P."/>
            <person name="Yang P.Y."/>
            <person name="Feng Z."/>
            <person name="Chen Z."/>
            <person name="Han Z.G."/>
        </authorList>
    </citation>
    <scope>NUCLEOTIDE SEQUENCE</scope>
</reference>
<dbReference type="Gene3D" id="1.10.150.60">
    <property type="entry name" value="ARID DNA-binding domain"/>
    <property type="match status" value="1"/>
</dbReference>
<accession>Q5C2V9</accession>
<evidence type="ECO:0000313" key="7">
    <source>
        <dbReference type="EMBL" id="AAX26016.2"/>
    </source>
</evidence>
<evidence type="ECO:0000256" key="4">
    <source>
        <dbReference type="ARBA" id="ARBA00023242"/>
    </source>
</evidence>
<dbReference type="GO" id="GO:0003677">
    <property type="term" value="F:DNA binding"/>
    <property type="evidence" value="ECO:0007669"/>
    <property type="project" value="UniProtKB-KW"/>
</dbReference>
<dbReference type="SMART" id="SM01014">
    <property type="entry name" value="ARID"/>
    <property type="match status" value="1"/>
</dbReference>
<proteinExistence type="evidence at transcript level"/>
<dbReference type="SMART" id="SM00501">
    <property type="entry name" value="BRIGHT"/>
    <property type="match status" value="1"/>
</dbReference>
<feature type="compositionally biased region" description="Acidic residues" evidence="5">
    <location>
        <begin position="67"/>
        <end position="91"/>
    </location>
</feature>
<feature type="region of interest" description="Disordered" evidence="5">
    <location>
        <begin position="1"/>
        <end position="96"/>
    </location>
</feature>
<dbReference type="EMBL" id="AY810127">
    <property type="protein sequence ID" value="AAX26016.2"/>
    <property type="molecule type" value="mRNA"/>
</dbReference>
<protein>
    <submittedName>
        <fullName evidence="7">SJCHGC07200 protein</fullName>
    </submittedName>
</protein>
<keyword evidence="1" id="KW-0805">Transcription regulation</keyword>
<name>Q5C2V9_SCHJA</name>
<dbReference type="PROSITE" id="PS51011">
    <property type="entry name" value="ARID"/>
    <property type="match status" value="1"/>
</dbReference>
<keyword evidence="3" id="KW-0804">Transcription</keyword>
<evidence type="ECO:0000256" key="3">
    <source>
        <dbReference type="ARBA" id="ARBA00023163"/>
    </source>
</evidence>
<dbReference type="GO" id="GO:0006357">
    <property type="term" value="P:regulation of transcription by RNA polymerase II"/>
    <property type="evidence" value="ECO:0007669"/>
    <property type="project" value="InterPro"/>
</dbReference>
<dbReference type="PANTHER" id="PTHR15348">
    <property type="entry name" value="AT-RICH INTERACTIVE DOMAIN-CONTAINING PROTEIN ARID DOMAIN- CONTAINING PROTEIN DEAD RINGER PROTEIN B-CELL REGULATOR OF IGH TRANSCRIPTION BRIGHT"/>
    <property type="match status" value="1"/>
</dbReference>
<keyword evidence="2" id="KW-0238">DNA-binding</keyword>
<feature type="non-terminal residue" evidence="7">
    <location>
        <position position="1"/>
    </location>
</feature>
<keyword evidence="4" id="KW-0539">Nucleus</keyword>
<dbReference type="AlphaFoldDB" id="Q5C2V9"/>
<organism evidence="7">
    <name type="scientific">Schistosoma japonicum</name>
    <name type="common">Blood fluke</name>
    <dbReference type="NCBI Taxonomy" id="6182"/>
    <lineage>
        <taxon>Eukaryota</taxon>
        <taxon>Metazoa</taxon>
        <taxon>Spiralia</taxon>
        <taxon>Lophotrochozoa</taxon>
        <taxon>Platyhelminthes</taxon>
        <taxon>Trematoda</taxon>
        <taxon>Digenea</taxon>
        <taxon>Strigeidida</taxon>
        <taxon>Schistosomatoidea</taxon>
        <taxon>Schistosomatidae</taxon>
        <taxon>Schistosoma</taxon>
    </lineage>
</organism>
<dbReference type="InterPro" id="IPR001606">
    <property type="entry name" value="ARID_dom"/>
</dbReference>
<feature type="compositionally biased region" description="Low complexity" evidence="5">
    <location>
        <begin position="1"/>
        <end position="15"/>
    </location>
</feature>
<evidence type="ECO:0000256" key="2">
    <source>
        <dbReference type="ARBA" id="ARBA00023125"/>
    </source>
</evidence>
<feature type="compositionally biased region" description="Polar residues" evidence="5">
    <location>
        <begin position="46"/>
        <end position="65"/>
    </location>
</feature>
<dbReference type="InterPro" id="IPR036431">
    <property type="entry name" value="ARID_dom_sf"/>
</dbReference>
<dbReference type="Pfam" id="PF01388">
    <property type="entry name" value="ARID"/>
    <property type="match status" value="1"/>
</dbReference>
<evidence type="ECO:0000259" key="6">
    <source>
        <dbReference type="PROSITE" id="PS51011"/>
    </source>
</evidence>
<dbReference type="InterPro" id="IPR045147">
    <property type="entry name" value="ARI3A/B/C"/>
</dbReference>
<evidence type="ECO:0000256" key="1">
    <source>
        <dbReference type="ARBA" id="ARBA00023015"/>
    </source>
</evidence>
<evidence type="ECO:0000256" key="5">
    <source>
        <dbReference type="SAM" id="MobiDB-lite"/>
    </source>
</evidence>
<feature type="compositionally biased region" description="Low complexity" evidence="5">
    <location>
        <begin position="22"/>
        <end position="36"/>
    </location>
</feature>
<dbReference type="SUPFAM" id="SSF46774">
    <property type="entry name" value="ARID-like"/>
    <property type="match status" value="1"/>
</dbReference>
<sequence length="191" mass="22077">FPTALHSSHLSNHNHNCSDDYNPTNSNNHSSSSLTTTPPPPHLSSRSNSPHPSTRLLSSNHLTFMSQDDDDVDEQDDELESEEVEDIEEIENSTQGNNHQWTFEEQFKQLYVISDDPKRKEFLDELFVYMQRRGTPVNRIPIMAKQVLDLYELFQLVVARGGLVEVINKKLWREITKGLNYLHLLQVLHLL</sequence>
<dbReference type="PANTHER" id="PTHR15348:SF0">
    <property type="entry name" value="PROTEIN DEAD RINGER"/>
    <property type="match status" value="1"/>
</dbReference>
<feature type="domain" description="ARID" evidence="6">
    <location>
        <begin position="116"/>
        <end position="191"/>
    </location>
</feature>
<dbReference type="GO" id="GO:0005634">
    <property type="term" value="C:nucleus"/>
    <property type="evidence" value="ECO:0007669"/>
    <property type="project" value="TreeGrafter"/>
</dbReference>